<evidence type="ECO:0000256" key="3">
    <source>
        <dbReference type="ARBA" id="ARBA00022448"/>
    </source>
</evidence>
<keyword evidence="5 8" id="KW-0812">Transmembrane</keyword>
<feature type="transmembrane region" description="Helical" evidence="8">
    <location>
        <begin position="7"/>
        <end position="24"/>
    </location>
</feature>
<feature type="transmembrane region" description="Helical" evidence="8">
    <location>
        <begin position="36"/>
        <end position="54"/>
    </location>
</feature>
<dbReference type="AlphaFoldDB" id="A0A1M5ZRV9"/>
<keyword evidence="3" id="KW-0813">Transport</keyword>
<feature type="transmembrane region" description="Helical" evidence="8">
    <location>
        <begin position="312"/>
        <end position="337"/>
    </location>
</feature>
<feature type="transmembrane region" description="Helical" evidence="8">
    <location>
        <begin position="66"/>
        <end position="90"/>
    </location>
</feature>
<feature type="transmembrane region" description="Helical" evidence="8">
    <location>
        <begin position="241"/>
        <end position="268"/>
    </location>
</feature>
<feature type="transmembrane region" description="Helical" evidence="8">
    <location>
        <begin position="158"/>
        <end position="177"/>
    </location>
</feature>
<name>A0A1M5ZRV9_9CLOT</name>
<protein>
    <submittedName>
        <fullName evidence="9">Predicted PurR-regulated permease PerM</fullName>
    </submittedName>
</protein>
<dbReference type="PANTHER" id="PTHR21716">
    <property type="entry name" value="TRANSMEMBRANE PROTEIN"/>
    <property type="match status" value="1"/>
</dbReference>
<evidence type="ECO:0000313" key="10">
    <source>
        <dbReference type="Proteomes" id="UP000184241"/>
    </source>
</evidence>
<dbReference type="Pfam" id="PF01594">
    <property type="entry name" value="AI-2E_transport"/>
    <property type="match status" value="1"/>
</dbReference>
<dbReference type="Proteomes" id="UP000184241">
    <property type="component" value="Unassembled WGS sequence"/>
</dbReference>
<dbReference type="PANTHER" id="PTHR21716:SF53">
    <property type="entry name" value="PERMEASE PERM-RELATED"/>
    <property type="match status" value="1"/>
</dbReference>
<dbReference type="GO" id="GO:0055085">
    <property type="term" value="P:transmembrane transport"/>
    <property type="evidence" value="ECO:0007669"/>
    <property type="project" value="TreeGrafter"/>
</dbReference>
<organism evidence="9 10">
    <name type="scientific">Clostridium intestinale DSM 6191</name>
    <dbReference type="NCBI Taxonomy" id="1121320"/>
    <lineage>
        <taxon>Bacteria</taxon>
        <taxon>Bacillati</taxon>
        <taxon>Bacillota</taxon>
        <taxon>Clostridia</taxon>
        <taxon>Eubacteriales</taxon>
        <taxon>Clostridiaceae</taxon>
        <taxon>Clostridium</taxon>
    </lineage>
</organism>
<evidence type="ECO:0000256" key="5">
    <source>
        <dbReference type="ARBA" id="ARBA00022692"/>
    </source>
</evidence>
<evidence type="ECO:0000256" key="6">
    <source>
        <dbReference type="ARBA" id="ARBA00022989"/>
    </source>
</evidence>
<dbReference type="GO" id="GO:0005886">
    <property type="term" value="C:plasma membrane"/>
    <property type="evidence" value="ECO:0007669"/>
    <property type="project" value="UniProtKB-SubCell"/>
</dbReference>
<evidence type="ECO:0000256" key="4">
    <source>
        <dbReference type="ARBA" id="ARBA00022475"/>
    </source>
</evidence>
<dbReference type="InterPro" id="IPR002549">
    <property type="entry name" value="AI-2E-like"/>
</dbReference>
<proteinExistence type="inferred from homology"/>
<comment type="similarity">
    <text evidence="2">Belongs to the autoinducer-2 exporter (AI-2E) (TC 2.A.86) family.</text>
</comment>
<keyword evidence="6 8" id="KW-1133">Transmembrane helix</keyword>
<dbReference type="EMBL" id="FQXU01000010">
    <property type="protein sequence ID" value="SHI26826.1"/>
    <property type="molecule type" value="Genomic_DNA"/>
</dbReference>
<evidence type="ECO:0000256" key="7">
    <source>
        <dbReference type="ARBA" id="ARBA00023136"/>
    </source>
</evidence>
<evidence type="ECO:0000256" key="2">
    <source>
        <dbReference type="ARBA" id="ARBA00009773"/>
    </source>
</evidence>
<evidence type="ECO:0000256" key="1">
    <source>
        <dbReference type="ARBA" id="ARBA00004651"/>
    </source>
</evidence>
<feature type="transmembrane region" description="Helical" evidence="8">
    <location>
        <begin position="210"/>
        <end position="235"/>
    </location>
</feature>
<sequence length="351" mass="40103">MNKKNILINLLIYNLVLLLIILFSKTPLLIILIKKLLIAIFLPIVIGAFLYYLIRPLRNIFLKKGFKIRFSIFLSLLISCLVFALLVSSISRSLVNQVYLLIDRVSYSIKNFDLTKFNDINAWLENYIDIDNIKSSLLQQSQNYIYKIGSIFKIVLDFGWNLFANVILFLLITYHLLKDDKKLKKSLSNLPFIKNHSRAETIINKADDALFNYITGQASVAFCLAVLVFIGYWILNFPGKLIFAISTFILAFIPFLGFFISMIIPYIIALTLGIPMIIKLTIVFMIAQTIKGRFVVPLIMSRAMKIHPLTDIFLVIGAATLFGISGAFLVVPIYAILKIIWENREIDLDKS</sequence>
<evidence type="ECO:0000313" key="9">
    <source>
        <dbReference type="EMBL" id="SHI26826.1"/>
    </source>
</evidence>
<dbReference type="RefSeq" id="WP_073021233.1">
    <property type="nucleotide sequence ID" value="NZ_FQXU01000010.1"/>
</dbReference>
<keyword evidence="7 8" id="KW-0472">Membrane</keyword>
<comment type="subcellular location">
    <subcellularLocation>
        <location evidence="1">Cell membrane</location>
        <topology evidence="1">Multi-pass membrane protein</topology>
    </subcellularLocation>
</comment>
<reference evidence="9 10" key="1">
    <citation type="submission" date="2016-11" db="EMBL/GenBank/DDBJ databases">
        <authorList>
            <person name="Jaros S."/>
            <person name="Januszkiewicz K."/>
            <person name="Wedrychowicz H."/>
        </authorList>
    </citation>
    <scope>NUCLEOTIDE SEQUENCE [LARGE SCALE GENOMIC DNA]</scope>
    <source>
        <strain evidence="9 10">DSM 6191</strain>
    </source>
</reference>
<accession>A0A1M5ZRV9</accession>
<keyword evidence="4" id="KW-1003">Cell membrane</keyword>
<evidence type="ECO:0000256" key="8">
    <source>
        <dbReference type="SAM" id="Phobius"/>
    </source>
</evidence>
<gene>
    <name evidence="9" type="ORF">SAMN02745941_03300</name>
</gene>